<dbReference type="Proteomes" id="UP000266723">
    <property type="component" value="Unassembled WGS sequence"/>
</dbReference>
<proteinExistence type="predicted"/>
<sequence>MITQFLHSELLAAVRGLAKWSKSGMGTSSCSLGQGCWSRTGGGGGAVLVVGTEIHTVEFVNRRKAKLT</sequence>
<accession>A0ABQ7B5L5</accession>
<gene>
    <name evidence="1" type="ORF">DY000_02039716</name>
</gene>
<dbReference type="EMBL" id="QGKV02001507">
    <property type="protein sequence ID" value="KAF3527524.1"/>
    <property type="molecule type" value="Genomic_DNA"/>
</dbReference>
<evidence type="ECO:0000313" key="1">
    <source>
        <dbReference type="EMBL" id="KAF3527524.1"/>
    </source>
</evidence>
<keyword evidence="2" id="KW-1185">Reference proteome</keyword>
<comment type="caution">
    <text evidence="1">The sequence shown here is derived from an EMBL/GenBank/DDBJ whole genome shotgun (WGS) entry which is preliminary data.</text>
</comment>
<organism evidence="1 2">
    <name type="scientific">Brassica cretica</name>
    <name type="common">Mustard</name>
    <dbReference type="NCBI Taxonomy" id="69181"/>
    <lineage>
        <taxon>Eukaryota</taxon>
        <taxon>Viridiplantae</taxon>
        <taxon>Streptophyta</taxon>
        <taxon>Embryophyta</taxon>
        <taxon>Tracheophyta</taxon>
        <taxon>Spermatophyta</taxon>
        <taxon>Magnoliopsida</taxon>
        <taxon>eudicotyledons</taxon>
        <taxon>Gunneridae</taxon>
        <taxon>Pentapetalae</taxon>
        <taxon>rosids</taxon>
        <taxon>malvids</taxon>
        <taxon>Brassicales</taxon>
        <taxon>Brassicaceae</taxon>
        <taxon>Brassiceae</taxon>
        <taxon>Brassica</taxon>
    </lineage>
</organism>
<protein>
    <submittedName>
        <fullName evidence="1">Uncharacterized protein</fullName>
    </submittedName>
</protein>
<reference evidence="1 2" key="1">
    <citation type="journal article" date="2020" name="BMC Genomics">
        <title>Intraspecific diversification of the crop wild relative Brassica cretica Lam. using demographic model selection.</title>
        <authorList>
            <person name="Kioukis A."/>
            <person name="Michalopoulou V.A."/>
            <person name="Briers L."/>
            <person name="Pirintsos S."/>
            <person name="Studholme D.J."/>
            <person name="Pavlidis P."/>
            <person name="Sarris P.F."/>
        </authorList>
    </citation>
    <scope>NUCLEOTIDE SEQUENCE [LARGE SCALE GENOMIC DNA]</scope>
    <source>
        <strain evidence="2">cv. PFS-1207/04</strain>
    </source>
</reference>
<name>A0ABQ7B5L5_BRACR</name>
<evidence type="ECO:0000313" key="2">
    <source>
        <dbReference type="Proteomes" id="UP000266723"/>
    </source>
</evidence>